<protein>
    <submittedName>
        <fullName evidence="1">Uncharacterized protein</fullName>
    </submittedName>
</protein>
<dbReference type="Proteomes" id="UP001596512">
    <property type="component" value="Unassembled WGS sequence"/>
</dbReference>
<comment type="caution">
    <text evidence="1">The sequence shown here is derived from an EMBL/GenBank/DDBJ whole genome shotgun (WGS) entry which is preliminary data.</text>
</comment>
<proteinExistence type="predicted"/>
<reference evidence="2" key="1">
    <citation type="journal article" date="2019" name="Int. J. Syst. Evol. Microbiol.">
        <title>The Global Catalogue of Microorganisms (GCM) 10K type strain sequencing project: providing services to taxonomists for standard genome sequencing and annotation.</title>
        <authorList>
            <consortium name="The Broad Institute Genomics Platform"/>
            <consortium name="The Broad Institute Genome Sequencing Center for Infectious Disease"/>
            <person name="Wu L."/>
            <person name="Ma J."/>
        </authorList>
    </citation>
    <scope>NUCLEOTIDE SEQUENCE [LARGE SCALE GENOMIC DNA]</scope>
    <source>
        <strain evidence="2">JCM 17695</strain>
    </source>
</reference>
<gene>
    <name evidence="1" type="ORF">ACFQV2_32740</name>
</gene>
<keyword evidence="2" id="KW-1185">Reference proteome</keyword>
<accession>A0ABW2TW75</accession>
<sequence length="142" mass="15552">MGGDEVVVERYPAAVARYRQASVHREHVLVAEDTELDTEVRDNAEVVVSSTRRSVAEARRRVDVLLADMFCSLAGAAVDDGLVLRFRHGPAWRVRARGGHAALVAAAVHAWLVARPHHTGDFRFTARAGDLAVRVRAIPLDP</sequence>
<name>A0ABW2TW75_9PSEU</name>
<dbReference type="EMBL" id="JBHTEY010000004">
    <property type="protein sequence ID" value="MFC7617483.1"/>
    <property type="molecule type" value="Genomic_DNA"/>
</dbReference>
<evidence type="ECO:0000313" key="2">
    <source>
        <dbReference type="Proteomes" id="UP001596512"/>
    </source>
</evidence>
<evidence type="ECO:0000313" key="1">
    <source>
        <dbReference type="EMBL" id="MFC7617483.1"/>
    </source>
</evidence>
<organism evidence="1 2">
    <name type="scientific">Actinokineospora soli</name>
    <dbReference type="NCBI Taxonomy" id="1048753"/>
    <lineage>
        <taxon>Bacteria</taxon>
        <taxon>Bacillati</taxon>
        <taxon>Actinomycetota</taxon>
        <taxon>Actinomycetes</taxon>
        <taxon>Pseudonocardiales</taxon>
        <taxon>Pseudonocardiaceae</taxon>
        <taxon>Actinokineospora</taxon>
    </lineage>
</organism>